<name>A0A4V6PP65_9RHOB</name>
<gene>
    <name evidence="2" type="ORF">E2L08_09540</name>
</gene>
<sequence length="231" mass="25248">MTDDFPPSLFPRAGRAAPDRVALDILSDPICPWCYIGKARLDAALAERPDHGFDIAWHPFRLNPEMPRGGMDRAAYLEGKFGGRDGVARAYAPVMEAAEEAGLDIAWDRIARTPDTTDAHRLIHWAGLEGCQQAAVAALFSAYFREGRDIGDSDELCAIARAIGMEDALVARLFASDADRDEIARRDAHARARGVTAVPTFVVAERHVVPGAQPTELWLRVMDDLAALRAT</sequence>
<dbReference type="InterPro" id="IPR001853">
    <property type="entry name" value="DSBA-like_thioredoxin_dom"/>
</dbReference>
<keyword evidence="3" id="KW-1185">Reference proteome</keyword>
<evidence type="ECO:0000259" key="1">
    <source>
        <dbReference type="Pfam" id="PF01323"/>
    </source>
</evidence>
<dbReference type="AlphaFoldDB" id="A0A4V6PP65"/>
<dbReference type="OrthoDB" id="9799122at2"/>
<dbReference type="GO" id="GO:0016491">
    <property type="term" value="F:oxidoreductase activity"/>
    <property type="evidence" value="ECO:0007669"/>
    <property type="project" value="InterPro"/>
</dbReference>
<feature type="domain" description="DSBA-like thioredoxin" evidence="1">
    <location>
        <begin position="23"/>
        <end position="216"/>
    </location>
</feature>
<protein>
    <submittedName>
        <fullName evidence="2">DsbA family oxidoreductase</fullName>
    </submittedName>
</protein>
<dbReference type="InterPro" id="IPR036249">
    <property type="entry name" value="Thioredoxin-like_sf"/>
</dbReference>
<dbReference type="CDD" id="cd03024">
    <property type="entry name" value="DsbA_FrnE"/>
    <property type="match status" value="1"/>
</dbReference>
<comment type="caution">
    <text evidence="2">The sequence shown here is derived from an EMBL/GenBank/DDBJ whole genome shotgun (WGS) entry which is preliminary data.</text>
</comment>
<dbReference type="EMBL" id="SNAA01000009">
    <property type="protein sequence ID" value="TDL79539.1"/>
    <property type="molecule type" value="Genomic_DNA"/>
</dbReference>
<proteinExistence type="predicted"/>
<evidence type="ECO:0000313" key="2">
    <source>
        <dbReference type="EMBL" id="TDL79539.1"/>
    </source>
</evidence>
<dbReference type="Gene3D" id="3.40.30.10">
    <property type="entry name" value="Glutaredoxin"/>
    <property type="match status" value="1"/>
</dbReference>
<dbReference type="PANTHER" id="PTHR13887:SF41">
    <property type="entry name" value="THIOREDOXIN SUPERFAMILY PROTEIN"/>
    <property type="match status" value="1"/>
</dbReference>
<dbReference type="RefSeq" id="WP_133396843.1">
    <property type="nucleotide sequence ID" value="NZ_SNAA01000009.1"/>
</dbReference>
<dbReference type="PANTHER" id="PTHR13887">
    <property type="entry name" value="GLUTATHIONE S-TRANSFERASE KAPPA"/>
    <property type="match status" value="1"/>
</dbReference>
<organism evidence="2 3">
    <name type="scientific">Palleronia sediminis</name>
    <dbReference type="NCBI Taxonomy" id="2547833"/>
    <lineage>
        <taxon>Bacteria</taxon>
        <taxon>Pseudomonadati</taxon>
        <taxon>Pseudomonadota</taxon>
        <taxon>Alphaproteobacteria</taxon>
        <taxon>Rhodobacterales</taxon>
        <taxon>Roseobacteraceae</taxon>
        <taxon>Palleronia</taxon>
    </lineage>
</organism>
<evidence type="ECO:0000313" key="3">
    <source>
        <dbReference type="Proteomes" id="UP000295701"/>
    </source>
</evidence>
<dbReference type="Proteomes" id="UP000295701">
    <property type="component" value="Unassembled WGS sequence"/>
</dbReference>
<reference evidence="2 3" key="1">
    <citation type="submission" date="2019-03" db="EMBL/GenBank/DDBJ databases">
        <title>Primorskyibacter sp. SS33 isolated from sediments.</title>
        <authorList>
            <person name="Xunke S."/>
        </authorList>
    </citation>
    <scope>NUCLEOTIDE SEQUENCE [LARGE SCALE GENOMIC DNA]</scope>
    <source>
        <strain evidence="2 3">SS33</strain>
    </source>
</reference>
<accession>A0A4V6PP65</accession>
<dbReference type="Pfam" id="PF01323">
    <property type="entry name" value="DSBA"/>
    <property type="match status" value="1"/>
</dbReference>
<dbReference type="SUPFAM" id="SSF52833">
    <property type="entry name" value="Thioredoxin-like"/>
    <property type="match status" value="1"/>
</dbReference>